<name>A0A8T2YQD2_POPDE</name>
<keyword evidence="3" id="KW-0449">Lipoprotein</keyword>
<dbReference type="AlphaFoldDB" id="A0A8T2YQD2"/>
<sequence>MNKQEVMKMQTHTLKVNIECHCDGCKKKIKKMLQKIEGVYTTTVNAEQGKVIVTGNVDPAKLIKQLEKSGKHAELWGGQKGSNNYQNVVNNQLKNMKIDGGKGGGGGKDNKSPKGGKGQQVQTMQQMKGSKDVKMPPNKDQKTVKFNVNEDDFDSSDDEFDDDLDDDIDDEEEFGHGHGHNIPNKMMAMPMMGSGLPNKMMPMMGNGHGPHGMIGGPGFNDKMGGGGGGKAKKGGGDDVFEIPVVMKGKGDSKDGKKGGGGDGKNGKSKGENKKQDGRDKKDGKSGIGIGFLGFGKKSKKGEDSTNKAAANKGSAGGNGNSNGNGTKKGGGKTDGVDDINKMKQGFHEIDGTGKAHKNPGQMGSMGPMGGMGNVPTVNGLPAAAAMNGGGYYPGMGQANPYNQQQYMAMMMNQPRQNGNDMFQPMMYARPHPSINYMQPPIPPPTVSDQYTHFFNDENTDSCSIM</sequence>
<feature type="compositionally biased region" description="Polar residues" evidence="6">
    <location>
        <begin position="119"/>
        <end position="128"/>
    </location>
</feature>
<evidence type="ECO:0000256" key="5">
    <source>
        <dbReference type="ARBA" id="ARBA00024045"/>
    </source>
</evidence>
<dbReference type="SUPFAM" id="SSF55008">
    <property type="entry name" value="HMA, heavy metal-associated domain"/>
    <property type="match status" value="1"/>
</dbReference>
<dbReference type="PANTHER" id="PTHR45868">
    <property type="entry name" value="HEAVY METAL-ASSOCIATED ISOPRENYLATED PLANT PROTEIN 33-RELATED"/>
    <property type="match status" value="1"/>
</dbReference>
<organism evidence="8 9">
    <name type="scientific">Populus deltoides</name>
    <name type="common">Eastern poplar</name>
    <name type="synonym">Eastern cottonwood</name>
    <dbReference type="NCBI Taxonomy" id="3696"/>
    <lineage>
        <taxon>Eukaryota</taxon>
        <taxon>Viridiplantae</taxon>
        <taxon>Streptophyta</taxon>
        <taxon>Embryophyta</taxon>
        <taxon>Tracheophyta</taxon>
        <taxon>Spermatophyta</taxon>
        <taxon>Magnoliopsida</taxon>
        <taxon>eudicotyledons</taxon>
        <taxon>Gunneridae</taxon>
        <taxon>Pentapetalae</taxon>
        <taxon>rosids</taxon>
        <taxon>fabids</taxon>
        <taxon>Malpighiales</taxon>
        <taxon>Salicaceae</taxon>
        <taxon>Saliceae</taxon>
        <taxon>Populus</taxon>
    </lineage>
</organism>
<dbReference type="InterPro" id="IPR036163">
    <property type="entry name" value="HMA_dom_sf"/>
</dbReference>
<keyword evidence="2" id="KW-0479">Metal-binding</keyword>
<evidence type="ECO:0000313" key="8">
    <source>
        <dbReference type="EMBL" id="KAH8507365.1"/>
    </source>
</evidence>
<gene>
    <name evidence="8" type="ORF">H0E87_009773</name>
</gene>
<feature type="region of interest" description="Disordered" evidence="6">
    <location>
        <begin position="96"/>
        <end position="140"/>
    </location>
</feature>
<feature type="compositionally biased region" description="Gly residues" evidence="6">
    <location>
        <begin position="218"/>
        <end position="229"/>
    </location>
</feature>
<dbReference type="PROSITE" id="PS50846">
    <property type="entry name" value="HMA_2"/>
    <property type="match status" value="1"/>
</dbReference>
<feature type="compositionally biased region" description="Basic and acidic residues" evidence="6">
    <location>
        <begin position="129"/>
        <end position="140"/>
    </location>
</feature>
<keyword evidence="1" id="KW-0488">Methylation</keyword>
<dbReference type="Gene3D" id="3.30.70.100">
    <property type="match status" value="1"/>
</dbReference>
<proteinExistence type="inferred from homology"/>
<accession>A0A8T2YQD2</accession>
<evidence type="ECO:0000256" key="4">
    <source>
        <dbReference type="ARBA" id="ARBA00023289"/>
    </source>
</evidence>
<feature type="compositionally biased region" description="Basic and acidic residues" evidence="6">
    <location>
        <begin position="248"/>
        <end position="284"/>
    </location>
</feature>
<evidence type="ECO:0000256" key="2">
    <source>
        <dbReference type="ARBA" id="ARBA00022723"/>
    </source>
</evidence>
<dbReference type="PANTHER" id="PTHR45868:SF83">
    <property type="entry name" value="HEAVY METAL-ASSOCIATED ISOPRENYLATED PLANT PROTEIN 33"/>
    <property type="match status" value="1"/>
</dbReference>
<comment type="similarity">
    <text evidence="5">Belongs to the HIPP family.</text>
</comment>
<protein>
    <recommendedName>
        <fullName evidence="7">HMA domain-containing protein</fullName>
    </recommendedName>
</protein>
<dbReference type="CDD" id="cd00371">
    <property type="entry name" value="HMA"/>
    <property type="match status" value="1"/>
</dbReference>
<dbReference type="GO" id="GO:0046872">
    <property type="term" value="F:metal ion binding"/>
    <property type="evidence" value="ECO:0007669"/>
    <property type="project" value="UniProtKB-KW"/>
</dbReference>
<feature type="compositionally biased region" description="Gly residues" evidence="6">
    <location>
        <begin position="314"/>
        <end position="328"/>
    </location>
</feature>
<keyword evidence="9" id="KW-1185">Reference proteome</keyword>
<evidence type="ECO:0000256" key="3">
    <source>
        <dbReference type="ARBA" id="ARBA00023288"/>
    </source>
</evidence>
<dbReference type="EMBL" id="JACEGQ020000005">
    <property type="protein sequence ID" value="KAH8507365.1"/>
    <property type="molecule type" value="Genomic_DNA"/>
</dbReference>
<feature type="region of interest" description="Disordered" evidence="6">
    <location>
        <begin position="218"/>
        <end position="337"/>
    </location>
</feature>
<feature type="domain" description="HMA" evidence="7">
    <location>
        <begin position="9"/>
        <end position="74"/>
    </location>
</feature>
<keyword evidence="4" id="KW-0636">Prenylation</keyword>
<evidence type="ECO:0000313" key="9">
    <source>
        <dbReference type="Proteomes" id="UP000807159"/>
    </source>
</evidence>
<evidence type="ECO:0000256" key="6">
    <source>
        <dbReference type="SAM" id="MobiDB-lite"/>
    </source>
</evidence>
<reference evidence="8" key="1">
    <citation type="journal article" date="2021" name="J. Hered.">
        <title>Genome Assembly of Salicaceae Populus deltoides (Eastern Cottonwood) I-69 Based on Nanopore Sequencing and Hi-C Technologies.</title>
        <authorList>
            <person name="Bai S."/>
            <person name="Wu H."/>
            <person name="Zhang J."/>
            <person name="Pan Z."/>
            <person name="Zhao W."/>
            <person name="Li Z."/>
            <person name="Tong C."/>
        </authorList>
    </citation>
    <scope>NUCLEOTIDE SEQUENCE</scope>
    <source>
        <tissue evidence="8">Leaf</tissue>
    </source>
</reference>
<dbReference type="Pfam" id="PF00403">
    <property type="entry name" value="HMA"/>
    <property type="match status" value="1"/>
</dbReference>
<comment type="caution">
    <text evidence="8">The sequence shown here is derived from an EMBL/GenBank/DDBJ whole genome shotgun (WGS) entry which is preliminary data.</text>
</comment>
<evidence type="ECO:0000256" key="1">
    <source>
        <dbReference type="ARBA" id="ARBA00022481"/>
    </source>
</evidence>
<dbReference type="InterPro" id="IPR006121">
    <property type="entry name" value="HMA_dom"/>
</dbReference>
<evidence type="ECO:0000259" key="7">
    <source>
        <dbReference type="PROSITE" id="PS50846"/>
    </source>
</evidence>
<dbReference type="Proteomes" id="UP000807159">
    <property type="component" value="Chromosome 5"/>
</dbReference>